<feature type="transmembrane region" description="Helical" evidence="1">
    <location>
        <begin position="12"/>
        <end position="39"/>
    </location>
</feature>
<evidence type="ECO:0000313" key="5">
    <source>
        <dbReference type="Proteomes" id="UP001430193"/>
    </source>
</evidence>
<accession>A0ABS2KH98</accession>
<protein>
    <submittedName>
        <fullName evidence="4">DUF1449 family protein</fullName>
    </submittedName>
</protein>
<gene>
    <name evidence="4" type="ORF">ISS99_13445</name>
</gene>
<feature type="transmembrane region" description="Helical" evidence="1">
    <location>
        <begin position="60"/>
        <end position="88"/>
    </location>
</feature>
<dbReference type="RefSeq" id="WP_204632105.1">
    <property type="nucleotide sequence ID" value="NZ_BSOC01000002.1"/>
</dbReference>
<dbReference type="InterPro" id="IPR048376">
    <property type="entry name" value="YqiJ_N"/>
</dbReference>
<keyword evidence="1" id="KW-0472">Membrane</keyword>
<keyword evidence="1" id="KW-0812">Transmembrane</keyword>
<evidence type="ECO:0000259" key="3">
    <source>
        <dbReference type="Pfam" id="PF21001"/>
    </source>
</evidence>
<feature type="domain" description="Inner membrane protein YqiJ N-terminal" evidence="3">
    <location>
        <begin position="9"/>
        <end position="110"/>
    </location>
</feature>
<reference evidence="4" key="1">
    <citation type="submission" date="2020-10" db="EMBL/GenBank/DDBJ databases">
        <title>Phylogeny of dyella-like bacteria.</title>
        <authorList>
            <person name="Fu J."/>
        </authorList>
    </citation>
    <scope>NUCLEOTIDE SEQUENCE</scope>
    <source>
        <strain evidence="4">DHON07</strain>
    </source>
</reference>
<dbReference type="Pfam" id="PF07290">
    <property type="entry name" value="YqiJ_OB"/>
    <property type="match status" value="1"/>
</dbReference>
<dbReference type="Pfam" id="PF21001">
    <property type="entry name" value="YqiJ_N"/>
    <property type="match status" value="1"/>
</dbReference>
<sequence>MNWLLPQSAPFITAIGLLLVLGLIEGIVLAFGISALHWLDGILAHESPDGFLGWLHIGRVPLLVLLTLFLTFFALCGLTCNILCSIVFDDAVSLTVSLPLATVAGLAAIRILGRRLARLIPREETYAVSFASLVGRMASMLGKGRHEHPAQAKAADGNGHTLYLMVEPEKNAPELPPGSVVLLVRQINGSHFAAIPNPRPDLLV</sequence>
<evidence type="ECO:0000259" key="2">
    <source>
        <dbReference type="Pfam" id="PF07290"/>
    </source>
</evidence>
<name>A0ABS2KH98_9GAMM</name>
<dbReference type="InterPro" id="IPR010840">
    <property type="entry name" value="YqiJ_OB"/>
</dbReference>
<proteinExistence type="predicted"/>
<feature type="transmembrane region" description="Helical" evidence="1">
    <location>
        <begin position="94"/>
        <end position="113"/>
    </location>
</feature>
<keyword evidence="5" id="KW-1185">Reference proteome</keyword>
<feature type="domain" description="Inner membrane protein YqiJ OB-fold" evidence="2">
    <location>
        <begin position="132"/>
        <end position="195"/>
    </location>
</feature>
<dbReference type="EMBL" id="JADIKF010000039">
    <property type="protein sequence ID" value="MBM7130536.1"/>
    <property type="molecule type" value="Genomic_DNA"/>
</dbReference>
<comment type="caution">
    <text evidence="4">The sequence shown here is derived from an EMBL/GenBank/DDBJ whole genome shotgun (WGS) entry which is preliminary data.</text>
</comment>
<evidence type="ECO:0000256" key="1">
    <source>
        <dbReference type="SAM" id="Phobius"/>
    </source>
</evidence>
<organism evidence="4 5">
    <name type="scientific">Dyella mobilis</name>
    <dbReference type="NCBI Taxonomy" id="1849582"/>
    <lineage>
        <taxon>Bacteria</taxon>
        <taxon>Pseudomonadati</taxon>
        <taxon>Pseudomonadota</taxon>
        <taxon>Gammaproteobacteria</taxon>
        <taxon>Lysobacterales</taxon>
        <taxon>Rhodanobacteraceae</taxon>
        <taxon>Dyella</taxon>
    </lineage>
</organism>
<keyword evidence="1" id="KW-1133">Transmembrane helix</keyword>
<dbReference type="Proteomes" id="UP001430193">
    <property type="component" value="Unassembled WGS sequence"/>
</dbReference>
<evidence type="ECO:0000313" key="4">
    <source>
        <dbReference type="EMBL" id="MBM7130536.1"/>
    </source>
</evidence>